<organism evidence="2">
    <name type="scientific">Candidatus Kentrum sp. FW</name>
    <dbReference type="NCBI Taxonomy" id="2126338"/>
    <lineage>
        <taxon>Bacteria</taxon>
        <taxon>Pseudomonadati</taxon>
        <taxon>Pseudomonadota</taxon>
        <taxon>Gammaproteobacteria</taxon>
        <taxon>Candidatus Kentrum</taxon>
    </lineage>
</organism>
<feature type="transmembrane region" description="Helical" evidence="1">
    <location>
        <begin position="119"/>
        <end position="146"/>
    </location>
</feature>
<feature type="transmembrane region" description="Helical" evidence="1">
    <location>
        <begin position="12"/>
        <end position="32"/>
    </location>
</feature>
<gene>
    <name evidence="2" type="ORF">BECKFW1821C_GA0114237_105516</name>
</gene>
<evidence type="ECO:0000256" key="1">
    <source>
        <dbReference type="SAM" id="Phobius"/>
    </source>
</evidence>
<feature type="transmembrane region" description="Helical" evidence="1">
    <location>
        <begin position="44"/>
        <end position="67"/>
    </location>
</feature>
<evidence type="ECO:0000313" key="2">
    <source>
        <dbReference type="EMBL" id="VFJ73874.1"/>
    </source>
</evidence>
<proteinExistence type="predicted"/>
<protein>
    <submittedName>
        <fullName evidence="2">Uncharacterized protein</fullName>
    </submittedName>
</protein>
<name>A0A450TXI2_9GAMM</name>
<feature type="transmembrane region" description="Helical" evidence="1">
    <location>
        <begin position="158"/>
        <end position="179"/>
    </location>
</feature>
<dbReference type="AlphaFoldDB" id="A0A450TXI2"/>
<reference evidence="2" key="1">
    <citation type="submission" date="2019-02" db="EMBL/GenBank/DDBJ databases">
        <authorList>
            <person name="Gruber-Vodicka R. H."/>
            <person name="Seah K. B. B."/>
        </authorList>
    </citation>
    <scope>NUCLEOTIDE SEQUENCE</scope>
    <source>
        <strain evidence="2">BECK_BZ131</strain>
    </source>
</reference>
<dbReference type="EMBL" id="CAADFE010000055">
    <property type="protein sequence ID" value="VFJ73874.1"/>
    <property type="molecule type" value="Genomic_DNA"/>
</dbReference>
<keyword evidence="1" id="KW-1133">Transmembrane helix</keyword>
<feature type="transmembrane region" description="Helical" evidence="1">
    <location>
        <begin position="79"/>
        <end position="99"/>
    </location>
</feature>
<accession>A0A450TXI2</accession>
<sequence>MKKGVPDMKEVALSSVVPSFSTSTVSFVLCIYRESTVCWHEVLIVFIAVFLSTFLGLTFVNYVRSAIFHKSRALSYEEVITIVVIFIVFCVMFFGNIWSPPGTYNLIERFYPEDVHFAAFIYSFLFELYKFVGILLLLISFVASFFRIEMQVLRESSYSCLINWFSMKTVFSLFAIPSFL</sequence>
<keyword evidence="1" id="KW-0812">Transmembrane</keyword>
<keyword evidence="1" id="KW-0472">Membrane</keyword>